<accession>A0A2N8NZN9</accession>
<sequence>MSIQLGAGRVPLAAGRVEGGPEPADLGTGGVEDRDPHPEQRRFRRGQPALSLGLFDDGEELLTGGAFHGRSPVRTAVVALRLVSQDKTTCSTRASWPTAAATVATTSRVLVITRLLRRLEGREGEVALAGDFRGGCDDPEPRRPLTLCAAAGAPEARRANPNLRHRIVQHAPA</sequence>
<evidence type="ECO:0000256" key="1">
    <source>
        <dbReference type="SAM" id="MobiDB-lite"/>
    </source>
</evidence>
<keyword evidence="3" id="KW-1185">Reference proteome</keyword>
<comment type="caution">
    <text evidence="2">The sequence shown here is derived from an EMBL/GenBank/DDBJ whole genome shotgun (WGS) entry which is preliminary data.</text>
</comment>
<feature type="compositionally biased region" description="Basic and acidic residues" evidence="1">
    <location>
        <begin position="31"/>
        <end position="41"/>
    </location>
</feature>
<evidence type="ECO:0000313" key="3">
    <source>
        <dbReference type="Proteomes" id="UP000235945"/>
    </source>
</evidence>
<evidence type="ECO:0000313" key="2">
    <source>
        <dbReference type="EMBL" id="PNE34230.1"/>
    </source>
</evidence>
<reference evidence="3" key="1">
    <citation type="submission" date="2015-07" db="EMBL/GenBank/DDBJ databases">
        <authorList>
            <person name="Graham D.E."/>
            <person name="Giannone R.J."/>
            <person name="Gulvik C.A."/>
            <person name="Hettich R.L."/>
            <person name="Klingeman D.M."/>
            <person name="Mahan K.M."/>
            <person name="Parry R.J."/>
            <person name="Spain J.C."/>
        </authorList>
    </citation>
    <scope>NUCLEOTIDE SEQUENCE [LARGE SCALE GENOMIC DNA]</scope>
    <source>
        <strain evidence="3">ATCC 27428</strain>
    </source>
</reference>
<dbReference type="EMBL" id="LGUI01000002">
    <property type="protein sequence ID" value="PNE34230.1"/>
    <property type="molecule type" value="Genomic_DNA"/>
</dbReference>
<gene>
    <name evidence="2" type="ORF">AF335_06185</name>
</gene>
<protein>
    <submittedName>
        <fullName evidence="2">Uncharacterized protein</fullName>
    </submittedName>
</protein>
<dbReference type="Proteomes" id="UP000235945">
    <property type="component" value="Unassembled WGS sequence"/>
</dbReference>
<proteinExistence type="predicted"/>
<name>A0A2N8NZN9_STREU</name>
<organism evidence="2 3">
    <name type="scientific">Streptomyces eurocidicus</name>
    <name type="common">Streptoverticillium eurocidicus</name>
    <dbReference type="NCBI Taxonomy" id="66423"/>
    <lineage>
        <taxon>Bacteria</taxon>
        <taxon>Bacillati</taxon>
        <taxon>Actinomycetota</taxon>
        <taxon>Actinomycetes</taxon>
        <taxon>Kitasatosporales</taxon>
        <taxon>Streptomycetaceae</taxon>
        <taxon>Streptomyces</taxon>
    </lineage>
</organism>
<dbReference type="AlphaFoldDB" id="A0A2N8NZN9"/>
<feature type="region of interest" description="Disordered" evidence="1">
    <location>
        <begin position="12"/>
        <end position="46"/>
    </location>
</feature>